<reference evidence="1" key="1">
    <citation type="submission" date="2020-08" db="EMBL/GenBank/DDBJ databases">
        <title>Multicomponent nature underlies the extraordinary mechanical properties of spider dragline silk.</title>
        <authorList>
            <person name="Kono N."/>
            <person name="Nakamura H."/>
            <person name="Mori M."/>
            <person name="Yoshida Y."/>
            <person name="Ohtoshi R."/>
            <person name="Malay A.D."/>
            <person name="Moran D.A.P."/>
            <person name="Tomita M."/>
            <person name="Numata K."/>
            <person name="Arakawa K."/>
        </authorList>
    </citation>
    <scope>NUCLEOTIDE SEQUENCE</scope>
</reference>
<protein>
    <submittedName>
        <fullName evidence="1">Uncharacterized protein</fullName>
    </submittedName>
</protein>
<gene>
    <name evidence="1" type="ORF">TNCV_3506321</name>
</gene>
<dbReference type="Proteomes" id="UP000887159">
    <property type="component" value="Unassembled WGS sequence"/>
</dbReference>
<evidence type="ECO:0000313" key="2">
    <source>
        <dbReference type="Proteomes" id="UP000887159"/>
    </source>
</evidence>
<sequence>MKPCTQEKLSYEIERSCQAIPVATLGDVTNNVRHRAQKLLEASPGSLTEFRRPRSGFCRSGGIGNNNNDESNRFLWFKMRLWVCDVHVVGCSSIVTTNSLFSLDRQWTVRKLSAEVGF</sequence>
<accession>A0A8X6V301</accession>
<dbReference type="AlphaFoldDB" id="A0A8X6V301"/>
<name>A0A8X6V301_TRICX</name>
<dbReference type="EMBL" id="BMAU01021233">
    <property type="protein sequence ID" value="GFY02752.1"/>
    <property type="molecule type" value="Genomic_DNA"/>
</dbReference>
<keyword evidence="2" id="KW-1185">Reference proteome</keyword>
<evidence type="ECO:0000313" key="1">
    <source>
        <dbReference type="EMBL" id="GFY02752.1"/>
    </source>
</evidence>
<proteinExistence type="predicted"/>
<organism evidence="1 2">
    <name type="scientific">Trichonephila clavipes</name>
    <name type="common">Golden silk orbweaver</name>
    <name type="synonym">Nephila clavipes</name>
    <dbReference type="NCBI Taxonomy" id="2585209"/>
    <lineage>
        <taxon>Eukaryota</taxon>
        <taxon>Metazoa</taxon>
        <taxon>Ecdysozoa</taxon>
        <taxon>Arthropoda</taxon>
        <taxon>Chelicerata</taxon>
        <taxon>Arachnida</taxon>
        <taxon>Araneae</taxon>
        <taxon>Araneomorphae</taxon>
        <taxon>Entelegynae</taxon>
        <taxon>Araneoidea</taxon>
        <taxon>Nephilidae</taxon>
        <taxon>Trichonephila</taxon>
    </lineage>
</organism>
<comment type="caution">
    <text evidence="1">The sequence shown here is derived from an EMBL/GenBank/DDBJ whole genome shotgun (WGS) entry which is preliminary data.</text>
</comment>